<sequence length="89" mass="9588">MKVVSDINEIKITVTIFTVVIFVPRNVSEIGAPKNFALAALTTSAWVNTPCLIGGVFPIPFRTVNSEKNIGAWARIGKHEASGFVLCSL</sequence>
<evidence type="ECO:0000313" key="1">
    <source>
        <dbReference type="EMBL" id="CAB4715968.1"/>
    </source>
</evidence>
<gene>
    <name evidence="1" type="ORF">UFOPK2655_01020</name>
</gene>
<dbReference type="AlphaFoldDB" id="A0A6J6R354"/>
<reference evidence="1" key="1">
    <citation type="submission" date="2020-05" db="EMBL/GenBank/DDBJ databases">
        <authorList>
            <person name="Chiriac C."/>
            <person name="Salcher M."/>
            <person name="Ghai R."/>
            <person name="Kavagutti S V."/>
        </authorList>
    </citation>
    <scope>NUCLEOTIDE SEQUENCE</scope>
</reference>
<proteinExistence type="predicted"/>
<name>A0A6J6R354_9ZZZZ</name>
<organism evidence="1">
    <name type="scientific">freshwater metagenome</name>
    <dbReference type="NCBI Taxonomy" id="449393"/>
    <lineage>
        <taxon>unclassified sequences</taxon>
        <taxon>metagenomes</taxon>
        <taxon>ecological metagenomes</taxon>
    </lineage>
</organism>
<accession>A0A6J6R354</accession>
<dbReference type="EMBL" id="CAEZYE010000058">
    <property type="protein sequence ID" value="CAB4715968.1"/>
    <property type="molecule type" value="Genomic_DNA"/>
</dbReference>
<protein>
    <submittedName>
        <fullName evidence="1">Unannotated protein</fullName>
    </submittedName>
</protein>